<dbReference type="AlphaFoldDB" id="A2FCG0"/>
<gene>
    <name evidence="1" type="ORF">TVAG_437990</name>
</gene>
<accession>A2FCG0</accession>
<name>A2FCG0_TRIV3</name>
<evidence type="ECO:0000313" key="1">
    <source>
        <dbReference type="EMBL" id="EAX97420.1"/>
    </source>
</evidence>
<dbReference type="InParanoid" id="A2FCG0"/>
<dbReference type="OrthoDB" id="341259at2759"/>
<dbReference type="KEGG" id="tva:4755205"/>
<reference evidence="1" key="1">
    <citation type="submission" date="2006-10" db="EMBL/GenBank/DDBJ databases">
        <authorList>
            <person name="Amadeo P."/>
            <person name="Zhao Q."/>
            <person name="Wortman J."/>
            <person name="Fraser-Liggett C."/>
            <person name="Carlton J."/>
        </authorList>
    </citation>
    <scope>NUCLEOTIDE SEQUENCE</scope>
    <source>
        <strain evidence="1">G3</strain>
    </source>
</reference>
<dbReference type="SUPFAM" id="SSF48403">
    <property type="entry name" value="Ankyrin repeat"/>
    <property type="match status" value="1"/>
</dbReference>
<dbReference type="Proteomes" id="UP000001542">
    <property type="component" value="Unassembled WGS sequence"/>
</dbReference>
<reference evidence="1" key="2">
    <citation type="journal article" date="2007" name="Science">
        <title>Draft genome sequence of the sexually transmitted pathogen Trichomonas vaginalis.</title>
        <authorList>
            <person name="Carlton J.M."/>
            <person name="Hirt R.P."/>
            <person name="Silva J.C."/>
            <person name="Delcher A.L."/>
            <person name="Schatz M."/>
            <person name="Zhao Q."/>
            <person name="Wortman J.R."/>
            <person name="Bidwell S.L."/>
            <person name="Alsmark U.C.M."/>
            <person name="Besteiro S."/>
            <person name="Sicheritz-Ponten T."/>
            <person name="Noel C.J."/>
            <person name="Dacks J.B."/>
            <person name="Foster P.G."/>
            <person name="Simillion C."/>
            <person name="Van de Peer Y."/>
            <person name="Miranda-Saavedra D."/>
            <person name="Barton G.J."/>
            <person name="Westrop G.D."/>
            <person name="Mueller S."/>
            <person name="Dessi D."/>
            <person name="Fiori P.L."/>
            <person name="Ren Q."/>
            <person name="Paulsen I."/>
            <person name="Zhang H."/>
            <person name="Bastida-Corcuera F.D."/>
            <person name="Simoes-Barbosa A."/>
            <person name="Brown M.T."/>
            <person name="Hayes R.D."/>
            <person name="Mukherjee M."/>
            <person name="Okumura C.Y."/>
            <person name="Schneider R."/>
            <person name="Smith A.J."/>
            <person name="Vanacova S."/>
            <person name="Villalvazo M."/>
            <person name="Haas B.J."/>
            <person name="Pertea M."/>
            <person name="Feldblyum T.V."/>
            <person name="Utterback T.R."/>
            <person name="Shu C.L."/>
            <person name="Osoegawa K."/>
            <person name="de Jong P.J."/>
            <person name="Hrdy I."/>
            <person name="Horvathova L."/>
            <person name="Zubacova Z."/>
            <person name="Dolezal P."/>
            <person name="Malik S.B."/>
            <person name="Logsdon J.M. Jr."/>
            <person name="Henze K."/>
            <person name="Gupta A."/>
            <person name="Wang C.C."/>
            <person name="Dunne R.L."/>
            <person name="Upcroft J.A."/>
            <person name="Upcroft P."/>
            <person name="White O."/>
            <person name="Salzberg S.L."/>
            <person name="Tang P."/>
            <person name="Chiu C.-H."/>
            <person name="Lee Y.-S."/>
            <person name="Embley T.M."/>
            <person name="Coombs G.H."/>
            <person name="Mottram J.C."/>
            <person name="Tachezy J."/>
            <person name="Fraser-Liggett C.M."/>
            <person name="Johnson P.J."/>
        </authorList>
    </citation>
    <scope>NUCLEOTIDE SEQUENCE [LARGE SCALE GENOMIC DNA]</scope>
    <source>
        <strain evidence="1">G3</strain>
    </source>
</reference>
<proteinExistence type="predicted"/>
<dbReference type="InterPro" id="IPR002110">
    <property type="entry name" value="Ankyrin_rpt"/>
</dbReference>
<dbReference type="SMR" id="A2FCG0"/>
<dbReference type="EMBL" id="DS113716">
    <property type="protein sequence ID" value="EAX97420.1"/>
    <property type="molecule type" value="Genomic_DNA"/>
</dbReference>
<keyword evidence="2" id="KW-1185">Reference proteome</keyword>
<dbReference type="RefSeq" id="XP_001310350.1">
    <property type="nucleotide sequence ID" value="XM_001310349.1"/>
</dbReference>
<organism evidence="1 2">
    <name type="scientific">Trichomonas vaginalis (strain ATCC PRA-98 / G3)</name>
    <dbReference type="NCBI Taxonomy" id="412133"/>
    <lineage>
        <taxon>Eukaryota</taxon>
        <taxon>Metamonada</taxon>
        <taxon>Parabasalia</taxon>
        <taxon>Trichomonadida</taxon>
        <taxon>Trichomonadidae</taxon>
        <taxon>Trichomonas</taxon>
    </lineage>
</organism>
<dbReference type="VEuPathDB" id="TrichDB:TVAGG3_0498440"/>
<evidence type="ECO:0008006" key="3">
    <source>
        <dbReference type="Google" id="ProtNLM"/>
    </source>
</evidence>
<dbReference type="Pfam" id="PF12796">
    <property type="entry name" value="Ank_2"/>
    <property type="match status" value="1"/>
</dbReference>
<evidence type="ECO:0000313" key="2">
    <source>
        <dbReference type="Proteomes" id="UP000001542"/>
    </source>
</evidence>
<dbReference type="InterPro" id="IPR036770">
    <property type="entry name" value="Ankyrin_rpt-contain_sf"/>
</dbReference>
<sequence>MEELHSIMQNIKFISSTDVFSVLDSLSQIFNFQFIKNLKTAIQSISNQSSKSEERINILKNINVEQVHYTYEFQKLYDTIDEAAKFEDKTTLKFAIDNNYLKIKGLDDPLNINVCTYAASIHNLFLLKSLHNLGAERDDFSSILTEFCRNGNLQGVKFAVEDCGVNINQMNVRAQLPLYYAARRLDYNICSYLCSLKNILKVCFDPNTQEFATIYDSIPKWYKSLNIQELFKMTDEEKEIASRLFHLKL</sequence>
<dbReference type="Gene3D" id="1.25.40.20">
    <property type="entry name" value="Ankyrin repeat-containing domain"/>
    <property type="match status" value="1"/>
</dbReference>
<dbReference type="VEuPathDB" id="TrichDB:TVAG_437990"/>
<protein>
    <recommendedName>
        <fullName evidence="3">DUF3447 domain-containing protein</fullName>
    </recommendedName>
</protein>